<protein>
    <recommendedName>
        <fullName evidence="11">Hydroxyethylthiazole kinase</fullName>
        <ecNumber evidence="11">2.7.1.50</ecNumber>
    </recommendedName>
    <alternativeName>
        <fullName evidence="11">4-methyl-5-beta-hydroxyethylthiazole kinase</fullName>
        <shortName evidence="11">TH kinase</shortName>
        <shortName evidence="11">Thz kinase</shortName>
    </alternativeName>
</protein>
<keyword evidence="13" id="KW-1185">Reference proteome</keyword>
<keyword evidence="7 11" id="KW-0418">Kinase</keyword>
<evidence type="ECO:0000256" key="11">
    <source>
        <dbReference type="HAMAP-Rule" id="MF_00228"/>
    </source>
</evidence>
<dbReference type="SUPFAM" id="SSF53613">
    <property type="entry name" value="Ribokinase-like"/>
    <property type="match status" value="1"/>
</dbReference>
<accession>A0ABZ3J0A3</accession>
<dbReference type="InterPro" id="IPR029056">
    <property type="entry name" value="Ribokinase-like"/>
</dbReference>
<name>A0ABZ3J0A3_SPOA4</name>
<gene>
    <name evidence="11 12" type="primary">thiM</name>
    <name evidence="12" type="ORF">SPACI_015300</name>
</gene>
<dbReference type="HAMAP" id="MF_00228">
    <property type="entry name" value="Thz_kinase"/>
    <property type="match status" value="1"/>
</dbReference>
<feature type="binding site" evidence="11">
    <location>
        <position position="48"/>
    </location>
    <ligand>
        <name>substrate</name>
    </ligand>
</feature>
<keyword evidence="10 11" id="KW-0784">Thiamine biosynthesis</keyword>
<keyword evidence="4 11" id="KW-0808">Transferase</keyword>
<dbReference type="EC" id="2.7.1.50" evidence="11"/>
<evidence type="ECO:0000256" key="1">
    <source>
        <dbReference type="ARBA" id="ARBA00001771"/>
    </source>
</evidence>
<dbReference type="NCBIfam" id="NF006830">
    <property type="entry name" value="PRK09355.1"/>
    <property type="match status" value="1"/>
</dbReference>
<evidence type="ECO:0000256" key="7">
    <source>
        <dbReference type="ARBA" id="ARBA00022777"/>
    </source>
</evidence>
<feature type="binding site" evidence="11">
    <location>
        <position position="197"/>
    </location>
    <ligand>
        <name>substrate</name>
    </ligand>
</feature>
<dbReference type="Pfam" id="PF02110">
    <property type="entry name" value="HK"/>
    <property type="match status" value="1"/>
</dbReference>
<evidence type="ECO:0000256" key="6">
    <source>
        <dbReference type="ARBA" id="ARBA00022741"/>
    </source>
</evidence>
<evidence type="ECO:0000256" key="9">
    <source>
        <dbReference type="ARBA" id="ARBA00022842"/>
    </source>
</evidence>
<comment type="similarity">
    <text evidence="11">Belongs to the Thz kinase family.</text>
</comment>
<keyword evidence="6 11" id="KW-0547">Nucleotide-binding</keyword>
<keyword evidence="5 11" id="KW-0479">Metal-binding</keyword>
<feature type="binding site" evidence="11">
    <location>
        <position position="170"/>
    </location>
    <ligand>
        <name>ATP</name>
        <dbReference type="ChEBI" id="CHEBI:30616"/>
    </ligand>
</feature>
<dbReference type="GO" id="GO:0004417">
    <property type="term" value="F:hydroxyethylthiazole kinase activity"/>
    <property type="evidence" value="ECO:0007669"/>
    <property type="project" value="UniProtKB-EC"/>
</dbReference>
<comment type="cofactor">
    <cofactor evidence="2 11">
        <name>Mg(2+)</name>
        <dbReference type="ChEBI" id="CHEBI:18420"/>
    </cofactor>
</comment>
<evidence type="ECO:0000256" key="2">
    <source>
        <dbReference type="ARBA" id="ARBA00001946"/>
    </source>
</evidence>
<dbReference type="PIRSF" id="PIRSF000513">
    <property type="entry name" value="Thz_kinase"/>
    <property type="match status" value="1"/>
</dbReference>
<evidence type="ECO:0000256" key="5">
    <source>
        <dbReference type="ARBA" id="ARBA00022723"/>
    </source>
</evidence>
<dbReference type="InterPro" id="IPR000417">
    <property type="entry name" value="Hyethyz_kinase"/>
</dbReference>
<dbReference type="PRINTS" id="PR01099">
    <property type="entry name" value="HYETHTZKNASE"/>
</dbReference>
<evidence type="ECO:0000313" key="13">
    <source>
        <dbReference type="Proteomes" id="UP000216052"/>
    </source>
</evidence>
<organism evidence="12 13">
    <name type="scientific">Sporomusa acidovorans (strain ATCC 49682 / DSM 3132 / Mol)</name>
    <dbReference type="NCBI Taxonomy" id="1123286"/>
    <lineage>
        <taxon>Bacteria</taxon>
        <taxon>Bacillati</taxon>
        <taxon>Bacillota</taxon>
        <taxon>Negativicutes</taxon>
        <taxon>Selenomonadales</taxon>
        <taxon>Sporomusaceae</taxon>
        <taxon>Sporomusa</taxon>
    </lineage>
</organism>
<feature type="binding site" evidence="11">
    <location>
        <position position="124"/>
    </location>
    <ligand>
        <name>ATP</name>
        <dbReference type="ChEBI" id="CHEBI:30616"/>
    </ligand>
</feature>
<evidence type="ECO:0000313" key="12">
    <source>
        <dbReference type="EMBL" id="XFO71504.1"/>
    </source>
</evidence>
<dbReference type="EMBL" id="CP155571">
    <property type="protein sequence ID" value="XFO71504.1"/>
    <property type="molecule type" value="Genomic_DNA"/>
</dbReference>
<keyword evidence="9 11" id="KW-0460">Magnesium</keyword>
<evidence type="ECO:0000256" key="4">
    <source>
        <dbReference type="ARBA" id="ARBA00022679"/>
    </source>
</evidence>
<dbReference type="Gene3D" id="3.40.1190.20">
    <property type="match status" value="1"/>
</dbReference>
<proteinExistence type="inferred from homology"/>
<evidence type="ECO:0000256" key="10">
    <source>
        <dbReference type="ARBA" id="ARBA00022977"/>
    </source>
</evidence>
<reference evidence="12" key="1">
    <citation type="submission" date="2024-05" db="EMBL/GenBank/DDBJ databases">
        <title>Isolation and characterization of Sporomusa carbonis sp. nov., a carboxydotrophic hydrogenogen in the genus of Sporomusa isolated from a charcoal burning pile.</title>
        <authorList>
            <person name="Boeer T."/>
            <person name="Rosenbaum F."/>
            <person name="Eysell L."/>
            <person name="Mueller V."/>
            <person name="Daniel R."/>
            <person name="Poehlein A."/>
        </authorList>
    </citation>
    <scope>NUCLEOTIDE SEQUENCE [LARGE SCALE GENOMIC DNA]</scope>
    <source>
        <strain evidence="12">DSM 3132</strain>
    </source>
</reference>
<keyword evidence="8 11" id="KW-0067">ATP-binding</keyword>
<sequence>MQMNIAQEAAAILTRLRATRPLIHHITNSVSINDCANITLAIGASPVMADDVQEVGEMVAVASALVLNLGMPNPRKIEAMLIAGKRAAQKGIPIVLDPVGVGATKLRMETAKRFFSEMNISVVRGNLAECKALLGFSGGSQGVDCILKEEYKENFAQELAQKLGCVVAITGATDIVASGSQLCRIHNGNSLLTGITGTGCMTTSLVACFSSVNRETFIGAVAGIAAMGVAGEIAEHSLKPGEGLGTFRIRLMDAISNMKQETLLNRMKIS</sequence>
<comment type="pathway">
    <text evidence="3 11">Cofactor biosynthesis; thiamine diphosphate biosynthesis; 4-methyl-5-(2-phosphoethyl)-thiazole from 5-(2-hydroxyethyl)-4-methylthiazole: step 1/1.</text>
</comment>
<dbReference type="CDD" id="cd01170">
    <property type="entry name" value="THZ_kinase"/>
    <property type="match status" value="1"/>
</dbReference>
<dbReference type="RefSeq" id="WP_245693109.1">
    <property type="nucleotide sequence ID" value="NZ_CP155571.1"/>
</dbReference>
<evidence type="ECO:0000256" key="8">
    <source>
        <dbReference type="ARBA" id="ARBA00022840"/>
    </source>
</evidence>
<evidence type="ECO:0000256" key="3">
    <source>
        <dbReference type="ARBA" id="ARBA00004868"/>
    </source>
</evidence>
<comment type="function">
    <text evidence="11">Catalyzes the phosphorylation of the hydroxyl group of 4-methyl-5-beta-hydroxyethylthiazole (THZ).</text>
</comment>
<comment type="catalytic activity">
    <reaction evidence="1 11">
        <text>5-(2-hydroxyethyl)-4-methylthiazole + ATP = 4-methyl-5-(2-phosphooxyethyl)-thiazole + ADP + H(+)</text>
        <dbReference type="Rhea" id="RHEA:24212"/>
        <dbReference type="ChEBI" id="CHEBI:15378"/>
        <dbReference type="ChEBI" id="CHEBI:17957"/>
        <dbReference type="ChEBI" id="CHEBI:30616"/>
        <dbReference type="ChEBI" id="CHEBI:58296"/>
        <dbReference type="ChEBI" id="CHEBI:456216"/>
        <dbReference type="EC" id="2.7.1.50"/>
    </reaction>
</comment>
<dbReference type="Proteomes" id="UP000216052">
    <property type="component" value="Chromosome"/>
</dbReference>
<dbReference type="NCBIfam" id="TIGR00694">
    <property type="entry name" value="thiM"/>
    <property type="match status" value="1"/>
</dbReference>